<keyword evidence="5" id="KW-1185">Reference proteome</keyword>
<dbReference type="OrthoDB" id="2191304at2759"/>
<keyword evidence="1" id="KW-0853">WD repeat</keyword>
<evidence type="ECO:0000313" key="5">
    <source>
        <dbReference type="Proteomes" id="UP000292282"/>
    </source>
</evidence>
<dbReference type="STRING" id="1176355.A0A4Q9LP11"/>
<protein>
    <submittedName>
        <fullName evidence="4">WD40 domain-containing protein</fullName>
    </submittedName>
</protein>
<dbReference type="Gene3D" id="2.130.10.10">
    <property type="entry name" value="YVTN repeat-like/Quinoprotein amine dehydrogenase"/>
    <property type="match status" value="2"/>
</dbReference>
<dbReference type="GO" id="GO:0071013">
    <property type="term" value="C:catalytic step 2 spliceosome"/>
    <property type="evidence" value="ECO:0007669"/>
    <property type="project" value="InterPro"/>
</dbReference>
<proteinExistence type="predicted"/>
<evidence type="ECO:0000313" key="4">
    <source>
        <dbReference type="EMBL" id="TBU09060.1"/>
    </source>
</evidence>
<comment type="caution">
    <text evidence="4">The sequence shown here is derived from an EMBL/GenBank/DDBJ whole genome shotgun (WGS) entry which is preliminary data.</text>
</comment>
<feature type="repeat" description="WD" evidence="1">
    <location>
        <begin position="333"/>
        <end position="374"/>
    </location>
</feature>
<dbReference type="PROSITE" id="PS50294">
    <property type="entry name" value="WD_REPEATS_REGION"/>
    <property type="match status" value="2"/>
</dbReference>
<dbReference type="EMBL" id="PITK01002189">
    <property type="protein sequence ID" value="TBU09060.1"/>
    <property type="molecule type" value="Genomic_DNA"/>
</dbReference>
<feature type="repeat" description="WD" evidence="1">
    <location>
        <begin position="542"/>
        <end position="575"/>
    </location>
</feature>
<dbReference type="Proteomes" id="UP000292282">
    <property type="component" value="Unassembled WGS sequence"/>
</dbReference>
<dbReference type="InterPro" id="IPR024977">
    <property type="entry name" value="Apc4-like_WD40_dom"/>
</dbReference>
<dbReference type="InterPro" id="IPR032847">
    <property type="entry name" value="PRPF17"/>
</dbReference>
<reference evidence="4 5" key="1">
    <citation type="submission" date="2017-12" db="EMBL/GenBank/DDBJ databases">
        <authorList>
            <person name="Pombert J.-F."/>
            <person name="Haag K.L."/>
            <person name="Ebert D."/>
        </authorList>
    </citation>
    <scope>NUCLEOTIDE SEQUENCE [LARGE SCALE GENOMIC DNA]</scope>
    <source>
        <strain evidence="4">IL-G-3</strain>
    </source>
</reference>
<organism evidence="4 5">
    <name type="scientific">Hamiltosporidium tvaerminnensis</name>
    <dbReference type="NCBI Taxonomy" id="1176355"/>
    <lineage>
        <taxon>Eukaryota</taxon>
        <taxon>Fungi</taxon>
        <taxon>Fungi incertae sedis</taxon>
        <taxon>Microsporidia</taxon>
        <taxon>Dubosqiidae</taxon>
        <taxon>Hamiltosporidium</taxon>
    </lineage>
</organism>
<evidence type="ECO:0000259" key="3">
    <source>
        <dbReference type="Pfam" id="PF12894"/>
    </source>
</evidence>
<evidence type="ECO:0000256" key="1">
    <source>
        <dbReference type="PROSITE-ProRule" id="PRU00221"/>
    </source>
</evidence>
<feature type="non-terminal residue" evidence="4">
    <location>
        <position position="1"/>
    </location>
</feature>
<sequence>SMISNKEKNIEKSLSNLTEVKNNFKTKINNSKEEKNIEKSLSNLTEEENTTDSMISNKEKNIEKSLSNLTEVKNNFKTKLNNSKEDTNEYFDENRKFIKNMENTNYKNTDKKIDLNSEGNLLNNQAIIKGKEYNLDTKNRNLIIKNGENIKNNSNKSVNLVTIGGQDGNSLKNEVGMLNCTEKNKSKKLLREDFGDPSSMDFKGPWARFIDTEIQNLELDRIKMIKEEIDWCLRMKNPFFVIGSEKSKYYGNIINNNKISANYLRRPIGYNKYLEHSIERIPKVCDLTITDHIRSVRKVLFLKRYSNLLLSGGLDGKICLIESFEEKKTIRTFLGHSKGISGILSSTDGKTMISGSYDGFVKEWDIETGRCKRRIETKDYVTGLAGFSNDYFYVGCYDGSIKLYDKRTKNVENEMKFNDGFVKEIICLNNDNTLVCSFENKSLKVLENNFKIFKEYKNLIGYSSLSINLIKKNIFFREGSESLKFLDLNTFEILEKTIKIFPDNGIYCELGVSPNGQRIFSGDKNGKAYFYDWDTGKCVRNIQMHTDAIRCMAWNEEDVSKFATGGDDNFLHLWN</sequence>
<dbReference type="CDD" id="cd00200">
    <property type="entry name" value="WD40"/>
    <property type="match status" value="1"/>
</dbReference>
<feature type="domain" description="Anaphase-promoting complex subunit 4-like WD40" evidence="3">
    <location>
        <begin position="510"/>
        <end position="556"/>
    </location>
</feature>
<dbReference type="SMART" id="SM00320">
    <property type="entry name" value="WD40"/>
    <property type="match status" value="6"/>
</dbReference>
<dbReference type="PROSITE" id="PS50082">
    <property type="entry name" value="WD_REPEATS_2"/>
    <property type="match status" value="2"/>
</dbReference>
<feature type="region of interest" description="Disordered" evidence="2">
    <location>
        <begin position="31"/>
        <end position="54"/>
    </location>
</feature>
<dbReference type="AlphaFoldDB" id="A0A4Q9LP11"/>
<accession>A0A4Q9LP11</accession>
<evidence type="ECO:0000256" key="2">
    <source>
        <dbReference type="SAM" id="MobiDB-lite"/>
    </source>
</evidence>
<dbReference type="InterPro" id="IPR001680">
    <property type="entry name" value="WD40_rpt"/>
</dbReference>
<gene>
    <name evidence="4" type="ORF">CWI38_2189p0020</name>
</gene>
<dbReference type="Pfam" id="PF12894">
    <property type="entry name" value="ANAPC4_WD40"/>
    <property type="match status" value="1"/>
</dbReference>
<name>A0A4Q9LP11_9MICR</name>
<dbReference type="GO" id="GO:0000398">
    <property type="term" value="P:mRNA splicing, via spliceosome"/>
    <property type="evidence" value="ECO:0007669"/>
    <property type="project" value="InterPro"/>
</dbReference>
<dbReference type="Pfam" id="PF00400">
    <property type="entry name" value="WD40"/>
    <property type="match status" value="2"/>
</dbReference>
<dbReference type="GO" id="GO:0003729">
    <property type="term" value="F:mRNA binding"/>
    <property type="evidence" value="ECO:0007669"/>
    <property type="project" value="TreeGrafter"/>
</dbReference>
<dbReference type="PANTHER" id="PTHR43979:SF1">
    <property type="entry name" value="PRE-MRNA-PROCESSING FACTOR 17"/>
    <property type="match status" value="1"/>
</dbReference>
<dbReference type="SUPFAM" id="SSF50978">
    <property type="entry name" value="WD40 repeat-like"/>
    <property type="match status" value="1"/>
</dbReference>
<dbReference type="PANTHER" id="PTHR43979">
    <property type="entry name" value="PRE-MRNA-PROCESSING FACTOR 17"/>
    <property type="match status" value="1"/>
</dbReference>
<dbReference type="InterPro" id="IPR036322">
    <property type="entry name" value="WD40_repeat_dom_sf"/>
</dbReference>
<dbReference type="VEuPathDB" id="MicrosporidiaDB:CWI38_2189p0020"/>
<dbReference type="InterPro" id="IPR015943">
    <property type="entry name" value="WD40/YVTN_repeat-like_dom_sf"/>
</dbReference>